<dbReference type="PROSITE" id="PS50850">
    <property type="entry name" value="MFS"/>
    <property type="match status" value="1"/>
</dbReference>
<feature type="transmembrane region" description="Helical" evidence="7">
    <location>
        <begin position="267"/>
        <end position="294"/>
    </location>
</feature>
<comment type="subcellular location">
    <subcellularLocation>
        <location evidence="1">Membrane</location>
        <topology evidence="1">Multi-pass membrane protein</topology>
    </subcellularLocation>
</comment>
<dbReference type="Pfam" id="PF06609">
    <property type="entry name" value="TRI12"/>
    <property type="match status" value="1"/>
</dbReference>
<dbReference type="PANTHER" id="PTHR23501:SF195">
    <property type="entry name" value="PEP5"/>
    <property type="match status" value="1"/>
</dbReference>
<gene>
    <name evidence="9" type="ORF">FJTKL_06597</name>
</gene>
<organism evidence="9 10">
    <name type="scientific">Diaporthe vaccinii</name>
    <dbReference type="NCBI Taxonomy" id="105482"/>
    <lineage>
        <taxon>Eukaryota</taxon>
        <taxon>Fungi</taxon>
        <taxon>Dikarya</taxon>
        <taxon>Ascomycota</taxon>
        <taxon>Pezizomycotina</taxon>
        <taxon>Sordariomycetes</taxon>
        <taxon>Sordariomycetidae</taxon>
        <taxon>Diaporthales</taxon>
        <taxon>Diaporthaceae</taxon>
        <taxon>Diaporthe</taxon>
        <taxon>Diaporthe eres species complex</taxon>
    </lineage>
</organism>
<comment type="caution">
    <text evidence="9">The sequence shown here is derived from an EMBL/GenBank/DDBJ whole genome shotgun (WGS) entry which is preliminary data.</text>
</comment>
<evidence type="ECO:0000256" key="4">
    <source>
        <dbReference type="ARBA" id="ARBA00022989"/>
    </source>
</evidence>
<evidence type="ECO:0000313" key="9">
    <source>
        <dbReference type="EMBL" id="KAL2286596.1"/>
    </source>
</evidence>
<feature type="transmembrane region" description="Helical" evidence="7">
    <location>
        <begin position="306"/>
        <end position="326"/>
    </location>
</feature>
<dbReference type="InterPro" id="IPR010573">
    <property type="entry name" value="MFS_Str1/Tri12-like"/>
</dbReference>
<evidence type="ECO:0000256" key="3">
    <source>
        <dbReference type="ARBA" id="ARBA00022692"/>
    </source>
</evidence>
<sequence>MMKTPLETSHLETRITQQPHGSQVPEDEPAGGYRVGWRTLMAIVALSMANACAAIANTTNTIIHFQVMSLGDAKNASWIANANFLMTLAFGPVLGSLGDRFGKRWFIIVATIFGVVGSCISGSAQKTTVVIGGSILTGLANAGCIMGTPSAQEVTPNRLRPWTMGFGQFLASVAVIGGTIGAGAFVKFDTWRWSYYLNAIFYGTTFVLVTLFYHPPPPGLRRHGARLQELASKVDYIGILIFTGSLASIIIGVTWGGTTYAWDSPQVLATLIAGCAGLGLFGLYEWLVVTEGILDHRLFQSRNFPILIFVCVIDGMLLLGVNVLFAQEVPTLFTADPVQISVVLTPYLATSAFGCIPAGAVMARTKSYRVMLIAALLWCALFTGLMGMLNQSRLSWAYAFSAMFGIGTAVTTVIPIVALALSVPSFLLGTAGTFSVSCRALGGIIGITIFTAIYNNKMAVRLPANVGAVLGRAGQVDLLPDTLNALQMGDPSALEHVPGLSESLIPSILGAQTDANVYSWKYVWIAIAAIVAANAVAACFLESVAGRMNNHVESALEESEAREKQKGAAL</sequence>
<protein>
    <recommendedName>
        <fullName evidence="8">Major facilitator superfamily (MFS) profile domain-containing protein</fullName>
    </recommendedName>
</protein>
<accession>A0ABR4EVW6</accession>
<dbReference type="InterPro" id="IPR020846">
    <property type="entry name" value="MFS_dom"/>
</dbReference>
<name>A0ABR4EVW6_9PEZI</name>
<feature type="transmembrane region" description="Helical" evidence="7">
    <location>
        <begin position="76"/>
        <end position="98"/>
    </location>
</feature>
<feature type="transmembrane region" description="Helical" evidence="7">
    <location>
        <begin position="234"/>
        <end position="255"/>
    </location>
</feature>
<feature type="transmembrane region" description="Helical" evidence="7">
    <location>
        <begin position="130"/>
        <end position="148"/>
    </location>
</feature>
<evidence type="ECO:0000259" key="8">
    <source>
        <dbReference type="PROSITE" id="PS50850"/>
    </source>
</evidence>
<evidence type="ECO:0000256" key="2">
    <source>
        <dbReference type="ARBA" id="ARBA00022448"/>
    </source>
</evidence>
<feature type="transmembrane region" description="Helical" evidence="7">
    <location>
        <begin position="370"/>
        <end position="389"/>
    </location>
</feature>
<dbReference type="EMBL" id="JBAWTH010000023">
    <property type="protein sequence ID" value="KAL2286596.1"/>
    <property type="molecule type" value="Genomic_DNA"/>
</dbReference>
<evidence type="ECO:0000256" key="7">
    <source>
        <dbReference type="SAM" id="Phobius"/>
    </source>
</evidence>
<keyword evidence="5 7" id="KW-0472">Membrane</keyword>
<feature type="transmembrane region" description="Helical" evidence="7">
    <location>
        <begin position="433"/>
        <end position="454"/>
    </location>
</feature>
<evidence type="ECO:0000256" key="1">
    <source>
        <dbReference type="ARBA" id="ARBA00004141"/>
    </source>
</evidence>
<feature type="transmembrane region" description="Helical" evidence="7">
    <location>
        <begin position="395"/>
        <end position="421"/>
    </location>
</feature>
<dbReference type="InterPro" id="IPR036259">
    <property type="entry name" value="MFS_trans_sf"/>
</dbReference>
<dbReference type="PANTHER" id="PTHR23501">
    <property type="entry name" value="MAJOR FACILITATOR SUPERFAMILY"/>
    <property type="match status" value="1"/>
</dbReference>
<feature type="region of interest" description="Disordered" evidence="6">
    <location>
        <begin position="1"/>
        <end position="29"/>
    </location>
</feature>
<feature type="transmembrane region" description="Helical" evidence="7">
    <location>
        <begin position="105"/>
        <end position="124"/>
    </location>
</feature>
<evidence type="ECO:0000313" key="10">
    <source>
        <dbReference type="Proteomes" id="UP001600888"/>
    </source>
</evidence>
<feature type="domain" description="Major facilitator superfamily (MFS) profile" evidence="8">
    <location>
        <begin position="38"/>
        <end position="483"/>
    </location>
</feature>
<keyword evidence="4 7" id="KW-1133">Transmembrane helix</keyword>
<feature type="transmembrane region" description="Helical" evidence="7">
    <location>
        <begin position="169"/>
        <end position="188"/>
    </location>
</feature>
<reference evidence="9 10" key="1">
    <citation type="submission" date="2024-03" db="EMBL/GenBank/DDBJ databases">
        <title>A high-quality draft genome sequence of Diaporthe vaccinii, a causative agent of upright dieback and viscid rot disease in cranberry plants.</title>
        <authorList>
            <person name="Sarrasin M."/>
            <person name="Lang B.F."/>
            <person name="Burger G."/>
        </authorList>
    </citation>
    <scope>NUCLEOTIDE SEQUENCE [LARGE SCALE GENOMIC DNA]</scope>
    <source>
        <strain evidence="9 10">IS7</strain>
    </source>
</reference>
<evidence type="ECO:0000256" key="6">
    <source>
        <dbReference type="SAM" id="MobiDB-lite"/>
    </source>
</evidence>
<keyword evidence="3 7" id="KW-0812">Transmembrane</keyword>
<keyword evidence="10" id="KW-1185">Reference proteome</keyword>
<feature type="transmembrane region" description="Helical" evidence="7">
    <location>
        <begin position="35"/>
        <end position="56"/>
    </location>
</feature>
<keyword evidence="2" id="KW-0813">Transport</keyword>
<evidence type="ECO:0000256" key="5">
    <source>
        <dbReference type="ARBA" id="ARBA00023136"/>
    </source>
</evidence>
<dbReference type="Gene3D" id="1.20.1250.20">
    <property type="entry name" value="MFS general substrate transporter like domains"/>
    <property type="match status" value="2"/>
</dbReference>
<feature type="transmembrane region" description="Helical" evidence="7">
    <location>
        <begin position="338"/>
        <end position="363"/>
    </location>
</feature>
<dbReference type="SUPFAM" id="SSF103473">
    <property type="entry name" value="MFS general substrate transporter"/>
    <property type="match status" value="1"/>
</dbReference>
<feature type="transmembrane region" description="Helical" evidence="7">
    <location>
        <begin position="194"/>
        <end position="213"/>
    </location>
</feature>
<feature type="transmembrane region" description="Helical" evidence="7">
    <location>
        <begin position="522"/>
        <end position="541"/>
    </location>
</feature>
<dbReference type="Proteomes" id="UP001600888">
    <property type="component" value="Unassembled WGS sequence"/>
</dbReference>
<proteinExistence type="predicted"/>